<protein>
    <submittedName>
        <fullName evidence="4">GNAT family N-acetyltransferase</fullName>
        <ecNumber evidence="4">2.3.1.-</ecNumber>
    </submittedName>
</protein>
<evidence type="ECO:0000259" key="3">
    <source>
        <dbReference type="PROSITE" id="PS51186"/>
    </source>
</evidence>
<dbReference type="InterPro" id="IPR016181">
    <property type="entry name" value="Acyl_CoA_acyltransferase"/>
</dbReference>
<feature type="domain" description="N-acetyltransferase" evidence="3">
    <location>
        <begin position="2"/>
        <end position="175"/>
    </location>
</feature>
<dbReference type="GO" id="GO:0016747">
    <property type="term" value="F:acyltransferase activity, transferring groups other than amino-acyl groups"/>
    <property type="evidence" value="ECO:0007669"/>
    <property type="project" value="InterPro"/>
</dbReference>
<dbReference type="InterPro" id="IPR050832">
    <property type="entry name" value="Bact_Acetyltransf"/>
</dbReference>
<evidence type="ECO:0000256" key="2">
    <source>
        <dbReference type="ARBA" id="ARBA00023315"/>
    </source>
</evidence>
<dbReference type="PANTHER" id="PTHR43877">
    <property type="entry name" value="AMINOALKYLPHOSPHONATE N-ACETYLTRANSFERASE-RELATED-RELATED"/>
    <property type="match status" value="1"/>
</dbReference>
<dbReference type="RefSeq" id="WP_047910401.1">
    <property type="nucleotide sequence ID" value="NZ_CP118101.1"/>
</dbReference>
<evidence type="ECO:0000313" key="4">
    <source>
        <dbReference type="EMBL" id="WDH80837.1"/>
    </source>
</evidence>
<dbReference type="Gene3D" id="3.40.630.30">
    <property type="match status" value="1"/>
</dbReference>
<evidence type="ECO:0000313" key="5">
    <source>
        <dbReference type="Proteomes" id="UP001220962"/>
    </source>
</evidence>
<dbReference type="CDD" id="cd04301">
    <property type="entry name" value="NAT_SF"/>
    <property type="match status" value="1"/>
</dbReference>
<accession>A0AAX3MUB3</accession>
<dbReference type="Pfam" id="PF00583">
    <property type="entry name" value="Acetyltransf_1"/>
    <property type="match status" value="1"/>
</dbReference>
<keyword evidence="2 4" id="KW-0012">Acyltransferase</keyword>
<dbReference type="PROSITE" id="PS51186">
    <property type="entry name" value="GNAT"/>
    <property type="match status" value="1"/>
</dbReference>
<dbReference type="EC" id="2.3.1.-" evidence="4"/>
<organism evidence="4 5">
    <name type="scientific">Paenibacillus urinalis</name>
    <dbReference type="NCBI Taxonomy" id="521520"/>
    <lineage>
        <taxon>Bacteria</taxon>
        <taxon>Bacillati</taxon>
        <taxon>Bacillota</taxon>
        <taxon>Bacilli</taxon>
        <taxon>Bacillales</taxon>
        <taxon>Paenibacillaceae</taxon>
        <taxon>Paenibacillus</taxon>
    </lineage>
</organism>
<dbReference type="Proteomes" id="UP001220962">
    <property type="component" value="Chromosome"/>
</dbReference>
<proteinExistence type="predicted"/>
<sequence>MITYRELTPADVHQLKEIDRSEHIELIYEMDNDQLVEIKTDHECPNWDDVLLCEMEERFIYELEKGGMAVGAFAGDILVGFGVLAHKPRGVRQDQLQVDLMYVSRQYRRQGIGTQLLDRLSEEARSRGAAALYISSTETSSAVSFYQSNGSHLTKEIDEELFNKEPKDIHMRIKL</sequence>
<dbReference type="SUPFAM" id="SSF55729">
    <property type="entry name" value="Acyl-CoA N-acyltransferases (Nat)"/>
    <property type="match status" value="1"/>
</dbReference>
<dbReference type="AlphaFoldDB" id="A0AAX3MUB3"/>
<gene>
    <name evidence="4" type="ORF">PUW23_14950</name>
</gene>
<dbReference type="EMBL" id="CP118101">
    <property type="protein sequence ID" value="WDH80837.1"/>
    <property type="molecule type" value="Genomic_DNA"/>
</dbReference>
<reference evidence="4" key="1">
    <citation type="submission" date="2023-02" db="EMBL/GenBank/DDBJ databases">
        <title>Pathogen: clinical or host-associated sample.</title>
        <authorList>
            <person name="Hergert J."/>
            <person name="Casey R."/>
            <person name="Wagner J."/>
            <person name="Young E.L."/>
            <person name="Oakeson K.F."/>
        </authorList>
    </citation>
    <scope>NUCLEOTIDE SEQUENCE</scope>
    <source>
        <strain evidence="4">2022CK-00830</strain>
    </source>
</reference>
<dbReference type="InterPro" id="IPR000182">
    <property type="entry name" value="GNAT_dom"/>
</dbReference>
<keyword evidence="1 4" id="KW-0808">Transferase</keyword>
<name>A0AAX3MUB3_9BACL</name>
<evidence type="ECO:0000256" key="1">
    <source>
        <dbReference type="ARBA" id="ARBA00022679"/>
    </source>
</evidence>